<reference evidence="1 2" key="1">
    <citation type="submission" date="2012-02" db="EMBL/GenBank/DDBJ databases">
        <title>Whole genome shotgun sequence of Escherichia hermannii NBRC 105704.</title>
        <authorList>
            <person name="Yoshida I."/>
            <person name="Hosoyama A."/>
            <person name="Tsuchikane K."/>
            <person name="Katsumata H."/>
            <person name="Yamazaki S."/>
            <person name="Fujita N."/>
        </authorList>
    </citation>
    <scope>NUCLEOTIDE SEQUENCE [LARGE SCALE GENOMIC DNA]</scope>
    <source>
        <strain evidence="1 2">NBRC 105704</strain>
    </source>
</reference>
<proteinExistence type="predicted"/>
<dbReference type="Proteomes" id="UP000010297">
    <property type="component" value="Unassembled WGS sequence"/>
</dbReference>
<evidence type="ECO:0000313" key="1">
    <source>
        <dbReference type="EMBL" id="GAB52589.1"/>
    </source>
</evidence>
<dbReference type="RefSeq" id="WP_002436604.1">
    <property type="nucleotide sequence ID" value="NZ_BAFF01000007.1"/>
</dbReference>
<evidence type="ECO:0000313" key="2">
    <source>
        <dbReference type="Proteomes" id="UP000010297"/>
    </source>
</evidence>
<keyword evidence="2" id="KW-1185">Reference proteome</keyword>
<sequence>MFSHWLVHKNGVIGDLFYPVRIGDKLCLILRKGGVIYKPASWLKKEKHHLFRLNKF</sequence>
<organism evidence="1 2">
    <name type="scientific">Atlantibacter hermannii NBRC 105704</name>
    <dbReference type="NCBI Taxonomy" id="1115512"/>
    <lineage>
        <taxon>Bacteria</taxon>
        <taxon>Pseudomonadati</taxon>
        <taxon>Pseudomonadota</taxon>
        <taxon>Gammaproteobacteria</taxon>
        <taxon>Enterobacterales</taxon>
        <taxon>Enterobacteriaceae</taxon>
        <taxon>Atlantibacter</taxon>
    </lineage>
</organism>
<protein>
    <submittedName>
        <fullName evidence="1">Uncharacterized protein</fullName>
    </submittedName>
</protein>
<comment type="caution">
    <text evidence="1">The sequence shown here is derived from an EMBL/GenBank/DDBJ whole genome shotgun (WGS) entry which is preliminary data.</text>
</comment>
<dbReference type="GeneID" id="92830442"/>
<dbReference type="EMBL" id="BAFF01000007">
    <property type="protein sequence ID" value="GAB52589.1"/>
    <property type="molecule type" value="Genomic_DNA"/>
</dbReference>
<name>H5V3N1_ATLHE</name>
<gene>
    <name evidence="1" type="ORF">EH105704_07_01560</name>
</gene>
<accession>H5V3N1</accession>
<dbReference type="AlphaFoldDB" id="H5V3N1"/>